<dbReference type="InterPro" id="IPR003439">
    <property type="entry name" value="ABC_transporter-like_ATP-bd"/>
</dbReference>
<dbReference type="GO" id="GO:0005524">
    <property type="term" value="F:ATP binding"/>
    <property type="evidence" value="ECO:0007669"/>
    <property type="project" value="UniProtKB-KW"/>
</dbReference>
<name>A0A8J6N0M6_9DELT</name>
<dbReference type="SMART" id="SM00382">
    <property type="entry name" value="AAA"/>
    <property type="match status" value="1"/>
</dbReference>
<evidence type="ECO:0000256" key="2">
    <source>
        <dbReference type="ARBA" id="ARBA00022448"/>
    </source>
</evidence>
<accession>A0A8J6N0M6</accession>
<organism evidence="7 8">
    <name type="scientific">Candidatus Desulfacyla euxinica</name>
    <dbReference type="NCBI Taxonomy" id="2841693"/>
    <lineage>
        <taxon>Bacteria</taxon>
        <taxon>Deltaproteobacteria</taxon>
        <taxon>Candidatus Desulfacyla</taxon>
    </lineage>
</organism>
<dbReference type="PANTHER" id="PTHR43820">
    <property type="entry name" value="HIGH-AFFINITY BRANCHED-CHAIN AMINO ACID TRANSPORT ATP-BINDING PROTEIN LIVF"/>
    <property type="match status" value="1"/>
</dbReference>
<evidence type="ECO:0000313" key="8">
    <source>
        <dbReference type="Proteomes" id="UP000650524"/>
    </source>
</evidence>
<dbReference type="InterPro" id="IPR017871">
    <property type="entry name" value="ABC_transporter-like_CS"/>
</dbReference>
<dbReference type="InterPro" id="IPR052156">
    <property type="entry name" value="BCAA_Transport_ATP-bd_LivF"/>
</dbReference>
<evidence type="ECO:0000259" key="6">
    <source>
        <dbReference type="PROSITE" id="PS50893"/>
    </source>
</evidence>
<evidence type="ECO:0000256" key="1">
    <source>
        <dbReference type="ARBA" id="ARBA00005417"/>
    </source>
</evidence>
<comment type="caution">
    <text evidence="7">The sequence shown here is derived from an EMBL/GenBank/DDBJ whole genome shotgun (WGS) entry which is preliminary data.</text>
</comment>
<keyword evidence="2" id="KW-0813">Transport</keyword>
<gene>
    <name evidence="7" type="ORF">H8E19_10150</name>
</gene>
<keyword evidence="4 7" id="KW-0067">ATP-binding</keyword>
<dbReference type="PROSITE" id="PS00211">
    <property type="entry name" value="ABC_TRANSPORTER_1"/>
    <property type="match status" value="1"/>
</dbReference>
<dbReference type="Proteomes" id="UP000650524">
    <property type="component" value="Unassembled WGS sequence"/>
</dbReference>
<dbReference type="GO" id="GO:0016887">
    <property type="term" value="F:ATP hydrolysis activity"/>
    <property type="evidence" value="ECO:0007669"/>
    <property type="project" value="InterPro"/>
</dbReference>
<dbReference type="Pfam" id="PF00005">
    <property type="entry name" value="ABC_tran"/>
    <property type="match status" value="1"/>
</dbReference>
<dbReference type="InterPro" id="IPR003593">
    <property type="entry name" value="AAA+_ATPase"/>
</dbReference>
<evidence type="ECO:0000256" key="5">
    <source>
        <dbReference type="ARBA" id="ARBA00022970"/>
    </source>
</evidence>
<evidence type="ECO:0000256" key="4">
    <source>
        <dbReference type="ARBA" id="ARBA00022840"/>
    </source>
</evidence>
<feature type="domain" description="ABC transporter" evidence="6">
    <location>
        <begin position="3"/>
        <end position="238"/>
    </location>
</feature>
<dbReference type="SUPFAM" id="SSF52540">
    <property type="entry name" value="P-loop containing nucleoside triphosphate hydrolases"/>
    <property type="match status" value="1"/>
</dbReference>
<dbReference type="AlphaFoldDB" id="A0A8J6N0M6"/>
<evidence type="ECO:0000256" key="3">
    <source>
        <dbReference type="ARBA" id="ARBA00022741"/>
    </source>
</evidence>
<keyword evidence="5" id="KW-0029">Amino-acid transport</keyword>
<keyword evidence="3" id="KW-0547">Nucleotide-binding</keyword>
<dbReference type="EMBL" id="JACNJD010000233">
    <property type="protein sequence ID" value="MBC8177754.1"/>
    <property type="molecule type" value="Genomic_DNA"/>
</dbReference>
<dbReference type="CDD" id="cd03224">
    <property type="entry name" value="ABC_TM1139_LivF_branched"/>
    <property type="match status" value="1"/>
</dbReference>
<comment type="similarity">
    <text evidence="1">Belongs to the ABC transporter superfamily.</text>
</comment>
<dbReference type="PANTHER" id="PTHR43820:SF2">
    <property type="entry name" value="ABC TRANSPORTER ATP-BINDING PROTEIN"/>
    <property type="match status" value="1"/>
</dbReference>
<proteinExistence type="inferred from homology"/>
<protein>
    <submittedName>
        <fullName evidence="7">ABC transporter ATP-binding protein</fullName>
    </submittedName>
</protein>
<evidence type="ECO:0000313" key="7">
    <source>
        <dbReference type="EMBL" id="MBC8177754.1"/>
    </source>
</evidence>
<sequence>MLLEVDNLNTYYGESHALQDMSMAVDEGELVALLGRNGMGKSTALKSIMGLVKPRSGSVKYKGKEVTGFLPHKVARAGIGYVPEERRIFPRLTLLENLMMGVKAGRVGKGGNGNIWTLERIYEHFPFMVGHGKQKGANLSGGEQQMLAIARTLMGNPDLLLVDEPTEGLAPLMVKEVRDILEDINNVGVSILFVEHNLKVAMSLAHRIYLMGKAYLAFSGTVEELYAQPEIRKKYLEV</sequence>
<dbReference type="InterPro" id="IPR027417">
    <property type="entry name" value="P-loop_NTPase"/>
</dbReference>
<reference evidence="7 8" key="1">
    <citation type="submission" date="2020-08" db="EMBL/GenBank/DDBJ databases">
        <title>Bridging the membrane lipid divide: bacteria of the FCB group superphylum have the potential to synthesize archaeal ether lipids.</title>
        <authorList>
            <person name="Villanueva L."/>
            <person name="Von Meijenfeldt F.A.B."/>
            <person name="Westbye A.B."/>
            <person name="Yadav S."/>
            <person name="Hopmans E.C."/>
            <person name="Dutilh B.E."/>
            <person name="Sinninghe Damste J.S."/>
        </authorList>
    </citation>
    <scope>NUCLEOTIDE SEQUENCE [LARGE SCALE GENOMIC DNA]</scope>
    <source>
        <strain evidence="7">NIOZ-UU27</strain>
    </source>
</reference>
<dbReference type="GO" id="GO:0015658">
    <property type="term" value="F:branched-chain amino acid transmembrane transporter activity"/>
    <property type="evidence" value="ECO:0007669"/>
    <property type="project" value="TreeGrafter"/>
</dbReference>
<dbReference type="Gene3D" id="3.40.50.300">
    <property type="entry name" value="P-loop containing nucleotide triphosphate hydrolases"/>
    <property type="match status" value="1"/>
</dbReference>
<dbReference type="PROSITE" id="PS50893">
    <property type="entry name" value="ABC_TRANSPORTER_2"/>
    <property type="match status" value="1"/>
</dbReference>
<dbReference type="GO" id="GO:0015807">
    <property type="term" value="P:L-amino acid transport"/>
    <property type="evidence" value="ECO:0007669"/>
    <property type="project" value="TreeGrafter"/>
</dbReference>